<comment type="caution">
    <text evidence="1">The sequence shown here is derived from an EMBL/GenBank/DDBJ whole genome shotgun (WGS) entry which is preliminary data.</text>
</comment>
<evidence type="ECO:0000313" key="1">
    <source>
        <dbReference type="EMBL" id="CAG8772515.1"/>
    </source>
</evidence>
<gene>
    <name evidence="1" type="ORF">RPERSI_LOCUS16583</name>
</gene>
<keyword evidence="2" id="KW-1185">Reference proteome</keyword>
<reference evidence="1" key="1">
    <citation type="submission" date="2021-06" db="EMBL/GenBank/DDBJ databases">
        <authorList>
            <person name="Kallberg Y."/>
            <person name="Tangrot J."/>
            <person name="Rosling A."/>
        </authorList>
    </citation>
    <scope>NUCLEOTIDE SEQUENCE</scope>
    <source>
        <strain evidence="1">MA461A</strain>
    </source>
</reference>
<proteinExistence type="predicted"/>
<evidence type="ECO:0000313" key="2">
    <source>
        <dbReference type="Proteomes" id="UP000789920"/>
    </source>
</evidence>
<dbReference type="Proteomes" id="UP000789920">
    <property type="component" value="Unassembled WGS sequence"/>
</dbReference>
<name>A0ACA9R165_9GLOM</name>
<sequence length="353" mass="39576">AESKLKGEEIRQCAVSEAIKILEADISNTTKNLISWALRILGEFAEYTELQGNVHNKLCDLLTQVDYEIQAQIITTLLKFVSKMKHCPNNIIECVAKCCQSSSGDRSREFIILSKDFVLLDKIIKSCENLDDFTVDESLSFLDDFVEDALKNGAKPYNRIPISREDTIAATEIRYEAYEKPNLPSFPKQMTTSLPTYTDTRLSATDRSMLLFDDRSNQNNRGVGPPVTPGQLAWFGVTQENVSSENVYEHTSLLTTPQEPNYRDYEEIDSKRQSMASPLPKAKLQPSTQSWSRAGYKPIHNTERLTKYNISNVHSSLRPSDKVLSTTSATPKATMTPEKERLASALFSGVGGN</sequence>
<organism evidence="1 2">
    <name type="scientific">Racocetra persica</name>
    <dbReference type="NCBI Taxonomy" id="160502"/>
    <lineage>
        <taxon>Eukaryota</taxon>
        <taxon>Fungi</taxon>
        <taxon>Fungi incertae sedis</taxon>
        <taxon>Mucoromycota</taxon>
        <taxon>Glomeromycotina</taxon>
        <taxon>Glomeromycetes</taxon>
        <taxon>Diversisporales</taxon>
        <taxon>Gigasporaceae</taxon>
        <taxon>Racocetra</taxon>
    </lineage>
</organism>
<dbReference type="EMBL" id="CAJVQC010041232">
    <property type="protein sequence ID" value="CAG8772515.1"/>
    <property type="molecule type" value="Genomic_DNA"/>
</dbReference>
<feature type="non-terminal residue" evidence="1">
    <location>
        <position position="1"/>
    </location>
</feature>
<protein>
    <submittedName>
        <fullName evidence="1">22987_t:CDS:1</fullName>
    </submittedName>
</protein>
<accession>A0ACA9R165</accession>